<comment type="caution">
    <text evidence="2">The sequence shown here is derived from an EMBL/GenBank/DDBJ whole genome shotgun (WGS) entry which is preliminary data.</text>
</comment>
<reference evidence="2 3" key="1">
    <citation type="submission" date="2024-09" db="EMBL/GenBank/DDBJ databases">
        <title>Rethinking Asexuality: The Enigmatic Case of Functional Sexual Genes in Lepraria (Stereocaulaceae).</title>
        <authorList>
            <person name="Doellman M."/>
            <person name="Sun Y."/>
            <person name="Barcenas-Pena A."/>
            <person name="Lumbsch H.T."/>
            <person name="Grewe F."/>
        </authorList>
    </citation>
    <scope>NUCLEOTIDE SEQUENCE [LARGE SCALE GENOMIC DNA]</scope>
    <source>
        <strain evidence="2 3">Mercado 3170</strain>
    </source>
</reference>
<name>A0ABR4A0I5_9LECA</name>
<evidence type="ECO:0000313" key="2">
    <source>
        <dbReference type="EMBL" id="KAL2039449.1"/>
    </source>
</evidence>
<keyword evidence="3" id="KW-1185">Reference proteome</keyword>
<gene>
    <name evidence="2" type="ORF">N7G274_007721</name>
</gene>
<proteinExistence type="predicted"/>
<sequence>MQYFNILLIGLVSLASTISAKGAIVNEATKDTAATNLKDRAELEARQAHKARLARKFDLAARDHIVAVTVTSVPASCTAGPQESAIAQASMALSEASVAIAQAGSVTTAAPAIPPAASIALSEASAFLSSIAATPVVAPPVFANVTIVPGTNAPSVAPATGKIGALPTSPSPTPTSLATGAASESKNINEVILMIIMGLMGNIALMV</sequence>
<dbReference type="EMBL" id="JBEFKJ010000025">
    <property type="protein sequence ID" value="KAL2039449.1"/>
    <property type="molecule type" value="Genomic_DNA"/>
</dbReference>
<feature type="signal peptide" evidence="1">
    <location>
        <begin position="1"/>
        <end position="22"/>
    </location>
</feature>
<accession>A0ABR4A0I5</accession>
<feature type="chain" id="PRO_5045123581" evidence="1">
    <location>
        <begin position="23"/>
        <end position="207"/>
    </location>
</feature>
<evidence type="ECO:0000313" key="3">
    <source>
        <dbReference type="Proteomes" id="UP001590950"/>
    </source>
</evidence>
<keyword evidence="1" id="KW-0732">Signal</keyword>
<organism evidence="2 3">
    <name type="scientific">Stereocaulon virgatum</name>
    <dbReference type="NCBI Taxonomy" id="373712"/>
    <lineage>
        <taxon>Eukaryota</taxon>
        <taxon>Fungi</taxon>
        <taxon>Dikarya</taxon>
        <taxon>Ascomycota</taxon>
        <taxon>Pezizomycotina</taxon>
        <taxon>Lecanoromycetes</taxon>
        <taxon>OSLEUM clade</taxon>
        <taxon>Lecanoromycetidae</taxon>
        <taxon>Lecanorales</taxon>
        <taxon>Lecanorineae</taxon>
        <taxon>Stereocaulaceae</taxon>
        <taxon>Stereocaulon</taxon>
    </lineage>
</organism>
<protein>
    <submittedName>
        <fullName evidence="2">Uncharacterized protein</fullName>
    </submittedName>
</protein>
<evidence type="ECO:0000256" key="1">
    <source>
        <dbReference type="SAM" id="SignalP"/>
    </source>
</evidence>
<dbReference type="Proteomes" id="UP001590950">
    <property type="component" value="Unassembled WGS sequence"/>
</dbReference>